<name>G2QM39_THET4</name>
<dbReference type="EMBL" id="CP003007">
    <property type="protein sequence ID" value="AEO61019.1"/>
    <property type="molecule type" value="Genomic_DNA"/>
</dbReference>
<dbReference type="VEuPathDB" id="FungiDB:MYCTH_26863"/>
<reference evidence="1 2" key="1">
    <citation type="journal article" date="2011" name="Nat. Biotechnol.">
        <title>Comparative genomic analysis of the thermophilic biomass-degrading fungi Myceliophthora thermophila and Thielavia terrestris.</title>
        <authorList>
            <person name="Berka R.M."/>
            <person name="Grigoriev I.V."/>
            <person name="Otillar R."/>
            <person name="Salamov A."/>
            <person name="Grimwood J."/>
            <person name="Reid I."/>
            <person name="Ishmael N."/>
            <person name="John T."/>
            <person name="Darmond C."/>
            <person name="Moisan M.-C."/>
            <person name="Henrissat B."/>
            <person name="Coutinho P.M."/>
            <person name="Lombard V."/>
            <person name="Natvig D.O."/>
            <person name="Lindquist E."/>
            <person name="Schmutz J."/>
            <person name="Lucas S."/>
            <person name="Harris P."/>
            <person name="Powlowski J."/>
            <person name="Bellemare A."/>
            <person name="Taylor D."/>
            <person name="Butler G."/>
            <person name="de Vries R.P."/>
            <person name="Allijn I.E."/>
            <person name="van den Brink J."/>
            <person name="Ushinsky S."/>
            <person name="Storms R."/>
            <person name="Powell A.J."/>
            <person name="Paulsen I.T."/>
            <person name="Elbourne L.D.H."/>
            <person name="Baker S.E."/>
            <person name="Magnuson J."/>
            <person name="LaBoissiere S."/>
            <person name="Clutterbuck A.J."/>
            <person name="Martinez D."/>
            <person name="Wogulis M."/>
            <person name="de Leon A.L."/>
            <person name="Rey M.W."/>
            <person name="Tsang A."/>
        </authorList>
    </citation>
    <scope>NUCLEOTIDE SEQUENCE [LARGE SCALE GENOMIC DNA]</scope>
    <source>
        <strain evidence="2">ATCC 42464 / BCRC 31852 / DSM 1799</strain>
    </source>
</reference>
<dbReference type="InParanoid" id="G2QM39"/>
<dbReference type="Proteomes" id="UP000007322">
    <property type="component" value="Chromosome 6"/>
</dbReference>
<organism evidence="1 2">
    <name type="scientific">Thermothelomyces thermophilus (strain ATCC 42464 / BCRC 31852 / DSM 1799)</name>
    <name type="common">Sporotrichum thermophile</name>
    <dbReference type="NCBI Taxonomy" id="573729"/>
    <lineage>
        <taxon>Eukaryota</taxon>
        <taxon>Fungi</taxon>
        <taxon>Dikarya</taxon>
        <taxon>Ascomycota</taxon>
        <taxon>Pezizomycotina</taxon>
        <taxon>Sordariomycetes</taxon>
        <taxon>Sordariomycetidae</taxon>
        <taxon>Sordariales</taxon>
        <taxon>Chaetomiaceae</taxon>
        <taxon>Thermothelomyces</taxon>
    </lineage>
</organism>
<accession>G2QM39</accession>
<sequence>VLDPIQAYGIGGPAIISGCDAPVGWQVALGIPVGEVVLRGQDDEWGDSPAKGIDSLDYRCPFPVARLGQLCLTTAIRGRNYHAREDDAHHKPSLVEVIDIIIHNAVLG</sequence>
<dbReference type="AlphaFoldDB" id="G2QM39"/>
<dbReference type="KEGG" id="mtm:MYCTH_26863"/>
<keyword evidence="2" id="KW-1185">Reference proteome</keyword>
<evidence type="ECO:0000313" key="1">
    <source>
        <dbReference type="EMBL" id="AEO61019.1"/>
    </source>
</evidence>
<dbReference type="RefSeq" id="XP_003666264.1">
    <property type="nucleotide sequence ID" value="XM_003666216.1"/>
</dbReference>
<evidence type="ECO:0000313" key="2">
    <source>
        <dbReference type="Proteomes" id="UP000007322"/>
    </source>
</evidence>
<dbReference type="eggNOG" id="ENOG502T6JB">
    <property type="taxonomic scope" value="Eukaryota"/>
</dbReference>
<proteinExistence type="predicted"/>
<protein>
    <submittedName>
        <fullName evidence="1">Uncharacterized protein</fullName>
    </submittedName>
</protein>
<gene>
    <name evidence="1" type="ORF">MYCTH_26863</name>
</gene>
<dbReference type="GeneID" id="11514479"/>
<dbReference type="HOGENOM" id="CLU_2196789_0_0_1"/>
<feature type="non-terminal residue" evidence="1">
    <location>
        <position position="108"/>
    </location>
</feature>
<feature type="non-terminal residue" evidence="1">
    <location>
        <position position="1"/>
    </location>
</feature>